<evidence type="ECO:0000256" key="7">
    <source>
        <dbReference type="SAM" id="SignalP"/>
    </source>
</evidence>
<feature type="transmembrane region" description="Helical" evidence="6">
    <location>
        <begin position="314"/>
        <end position="332"/>
    </location>
</feature>
<organism evidence="8 9">
    <name type="scientific">Chlamydomonas incerta</name>
    <dbReference type="NCBI Taxonomy" id="51695"/>
    <lineage>
        <taxon>Eukaryota</taxon>
        <taxon>Viridiplantae</taxon>
        <taxon>Chlorophyta</taxon>
        <taxon>core chlorophytes</taxon>
        <taxon>Chlorophyceae</taxon>
        <taxon>CS clade</taxon>
        <taxon>Chlamydomonadales</taxon>
        <taxon>Chlamydomonadaceae</taxon>
        <taxon>Chlamydomonas</taxon>
    </lineage>
</organism>
<dbReference type="InterPro" id="IPR039305">
    <property type="entry name" value="PILS2/6"/>
</dbReference>
<keyword evidence="4 6" id="KW-0472">Membrane</keyword>
<feature type="chain" id="PRO_5032432366" description="Auxin efflux carrier" evidence="7">
    <location>
        <begin position="27"/>
        <end position="464"/>
    </location>
</feature>
<feature type="transmembrane region" description="Helical" evidence="6">
    <location>
        <begin position="344"/>
        <end position="369"/>
    </location>
</feature>
<proteinExistence type="predicted"/>
<dbReference type="GO" id="GO:0016020">
    <property type="term" value="C:membrane"/>
    <property type="evidence" value="ECO:0007669"/>
    <property type="project" value="UniProtKB-SubCell"/>
</dbReference>
<evidence type="ECO:0000256" key="3">
    <source>
        <dbReference type="ARBA" id="ARBA00022989"/>
    </source>
</evidence>
<feature type="transmembrane region" description="Helical" evidence="6">
    <location>
        <begin position="412"/>
        <end position="435"/>
    </location>
</feature>
<feature type="transmembrane region" description="Helical" evidence="6">
    <location>
        <begin position="189"/>
        <end position="212"/>
    </location>
</feature>
<dbReference type="OrthoDB" id="191139at2759"/>
<feature type="region of interest" description="Disordered" evidence="5">
    <location>
        <begin position="223"/>
        <end position="258"/>
    </location>
</feature>
<accession>A0A835WAS6</accession>
<dbReference type="Proteomes" id="UP000650467">
    <property type="component" value="Unassembled WGS sequence"/>
</dbReference>
<feature type="compositionally biased region" description="Low complexity" evidence="5">
    <location>
        <begin position="249"/>
        <end position="258"/>
    </location>
</feature>
<dbReference type="AlphaFoldDB" id="A0A835WAS6"/>
<dbReference type="GO" id="GO:0080162">
    <property type="term" value="P:endoplasmic reticulum to cytosol auxin transport"/>
    <property type="evidence" value="ECO:0007669"/>
    <property type="project" value="InterPro"/>
</dbReference>
<evidence type="ECO:0000256" key="5">
    <source>
        <dbReference type="SAM" id="MobiDB-lite"/>
    </source>
</evidence>
<feature type="transmembrane region" description="Helical" evidence="6">
    <location>
        <begin position="52"/>
        <end position="71"/>
    </location>
</feature>
<dbReference type="Pfam" id="PF03547">
    <property type="entry name" value="Mem_trans"/>
    <property type="match status" value="1"/>
</dbReference>
<feature type="transmembrane region" description="Helical" evidence="6">
    <location>
        <begin position="270"/>
        <end position="294"/>
    </location>
</feature>
<evidence type="ECO:0000256" key="6">
    <source>
        <dbReference type="SAM" id="Phobius"/>
    </source>
</evidence>
<keyword evidence="9" id="KW-1185">Reference proteome</keyword>
<evidence type="ECO:0008006" key="10">
    <source>
        <dbReference type="Google" id="ProtNLM"/>
    </source>
</evidence>
<dbReference type="EMBL" id="JAEHOC010000003">
    <property type="protein sequence ID" value="KAG2443954.1"/>
    <property type="molecule type" value="Genomic_DNA"/>
</dbReference>
<dbReference type="PANTHER" id="PTHR31419:SF1">
    <property type="entry name" value="PROTEIN PIN-LIKES 6"/>
    <property type="match status" value="1"/>
</dbReference>
<evidence type="ECO:0000256" key="2">
    <source>
        <dbReference type="ARBA" id="ARBA00022692"/>
    </source>
</evidence>
<feature type="transmembrane region" description="Helical" evidence="6">
    <location>
        <begin position="381"/>
        <end position="405"/>
    </location>
</feature>
<keyword evidence="2 6" id="KW-0812">Transmembrane</keyword>
<evidence type="ECO:0000256" key="1">
    <source>
        <dbReference type="ARBA" id="ARBA00004141"/>
    </source>
</evidence>
<dbReference type="PANTHER" id="PTHR31419">
    <property type="entry name" value="PROTEIN PIN-LIKES 2"/>
    <property type="match status" value="1"/>
</dbReference>
<keyword evidence="7" id="KW-0732">Signal</keyword>
<reference evidence="8" key="1">
    <citation type="journal article" date="2020" name="bioRxiv">
        <title>Comparative genomics of Chlamydomonas.</title>
        <authorList>
            <person name="Craig R.J."/>
            <person name="Hasan A.R."/>
            <person name="Ness R.W."/>
            <person name="Keightley P.D."/>
        </authorList>
    </citation>
    <scope>NUCLEOTIDE SEQUENCE</scope>
    <source>
        <strain evidence="8">SAG 7.73</strain>
    </source>
</reference>
<protein>
    <recommendedName>
        <fullName evidence="10">Auxin efflux carrier</fullName>
    </recommendedName>
</protein>
<evidence type="ECO:0000256" key="4">
    <source>
        <dbReference type="ARBA" id="ARBA00023136"/>
    </source>
</evidence>
<evidence type="ECO:0000313" key="9">
    <source>
        <dbReference type="Proteomes" id="UP000650467"/>
    </source>
</evidence>
<feature type="transmembrane region" description="Helical" evidence="6">
    <location>
        <begin position="114"/>
        <end position="135"/>
    </location>
</feature>
<comment type="caution">
    <text evidence="8">The sequence shown here is derived from an EMBL/GenBank/DDBJ whole genome shotgun (WGS) entry which is preliminary data.</text>
</comment>
<feature type="signal peptide" evidence="7">
    <location>
        <begin position="1"/>
        <end position="26"/>
    </location>
</feature>
<name>A0A835WAS6_CHLIN</name>
<sequence length="464" mass="46132">MGRVAAARRSPGRLVLPALPVALAAATVSAATAATAAVVPGGAASLPQLMSAAAQPVAKLALFCAVGAWASRQGLLTTEGRRVVSTLTLHIFTPCLLFSKLATGVGLAEVARLWVVSWNMVFSHVVGLLLGLAAARLLGVPARLQPHLVLACGVGNVGNMPFILCASLAADSALPFAAALGASAATELALRYVALSNFVATLIQFPLAYIFLYKPPEAPSAAAAAGPSAGGGSDHSGAADGPGRSGSGQPAAAAAAQQQQQQQQPLWRTVLSGILTPPTVASLAAVVVASVPVVRDALYAPGGSLVLVGEVIESLGAVCIPALLLVLGANLGRGPGVAAGRLPAAAVMAAVGTRLLALPLVCGALLWSAWSAGLLPGCDPLSLLVMLVMHATPTAVLVHSMASIFNNAEDEVAVLLFWQYLASLVTLPLAISWVLRMLTPVAAAPGAWGAAGAAAAGAAAAAAG</sequence>
<comment type="subcellular location">
    <subcellularLocation>
        <location evidence="1">Membrane</location>
        <topology evidence="1">Multi-pass membrane protein</topology>
    </subcellularLocation>
</comment>
<feature type="transmembrane region" description="Helical" evidence="6">
    <location>
        <begin position="83"/>
        <end position="102"/>
    </location>
</feature>
<dbReference type="InterPro" id="IPR004776">
    <property type="entry name" value="Mem_transp_PIN-like"/>
</dbReference>
<gene>
    <name evidence="8" type="ORF">HXX76_002293</name>
</gene>
<evidence type="ECO:0000313" key="8">
    <source>
        <dbReference type="EMBL" id="KAG2443954.1"/>
    </source>
</evidence>
<feature type="transmembrane region" description="Helical" evidence="6">
    <location>
        <begin position="441"/>
        <end position="463"/>
    </location>
</feature>
<feature type="transmembrane region" description="Helical" evidence="6">
    <location>
        <begin position="147"/>
        <end position="169"/>
    </location>
</feature>
<keyword evidence="3 6" id="KW-1133">Transmembrane helix</keyword>